<protein>
    <submittedName>
        <fullName evidence="1">7209_t:CDS:1</fullName>
    </submittedName>
</protein>
<keyword evidence="2" id="KW-1185">Reference proteome</keyword>
<reference evidence="1" key="1">
    <citation type="submission" date="2021-06" db="EMBL/GenBank/DDBJ databases">
        <authorList>
            <person name="Kallberg Y."/>
            <person name="Tangrot J."/>
            <person name="Rosling A."/>
        </authorList>
    </citation>
    <scope>NUCLEOTIDE SEQUENCE</scope>
    <source>
        <strain evidence="1">AU212A</strain>
    </source>
</reference>
<dbReference type="Proteomes" id="UP000789860">
    <property type="component" value="Unassembled WGS sequence"/>
</dbReference>
<sequence>HSHTQDEMHTSKEGHHSASSSHSNNEEEIVEGMRTMVIRQED</sequence>
<accession>A0ACA9LCR2</accession>
<feature type="non-terminal residue" evidence="1">
    <location>
        <position position="1"/>
    </location>
</feature>
<dbReference type="EMBL" id="CAJVPM010004967">
    <property type="protein sequence ID" value="CAG8518978.1"/>
    <property type="molecule type" value="Genomic_DNA"/>
</dbReference>
<proteinExistence type="predicted"/>
<organism evidence="1 2">
    <name type="scientific">Scutellospora calospora</name>
    <dbReference type="NCBI Taxonomy" id="85575"/>
    <lineage>
        <taxon>Eukaryota</taxon>
        <taxon>Fungi</taxon>
        <taxon>Fungi incertae sedis</taxon>
        <taxon>Mucoromycota</taxon>
        <taxon>Glomeromycotina</taxon>
        <taxon>Glomeromycetes</taxon>
        <taxon>Diversisporales</taxon>
        <taxon>Gigasporaceae</taxon>
        <taxon>Scutellospora</taxon>
    </lineage>
</organism>
<evidence type="ECO:0000313" key="2">
    <source>
        <dbReference type="Proteomes" id="UP000789860"/>
    </source>
</evidence>
<comment type="caution">
    <text evidence="1">The sequence shown here is derived from an EMBL/GenBank/DDBJ whole genome shotgun (WGS) entry which is preliminary data.</text>
</comment>
<name>A0ACA9LCR2_9GLOM</name>
<evidence type="ECO:0000313" key="1">
    <source>
        <dbReference type="EMBL" id="CAG8518978.1"/>
    </source>
</evidence>
<gene>
    <name evidence="1" type="ORF">SCALOS_LOCUS3989</name>
</gene>